<gene>
    <name evidence="4" type="ORF">BEMITA_LOCUS4345</name>
</gene>
<evidence type="ECO:0000256" key="2">
    <source>
        <dbReference type="SAM" id="MobiDB-lite"/>
    </source>
</evidence>
<feature type="region of interest" description="Disordered" evidence="2">
    <location>
        <begin position="1"/>
        <end position="271"/>
    </location>
</feature>
<dbReference type="PROSITE" id="PS50853">
    <property type="entry name" value="FN3"/>
    <property type="match status" value="1"/>
</dbReference>
<feature type="region of interest" description="Disordered" evidence="2">
    <location>
        <begin position="382"/>
        <end position="409"/>
    </location>
</feature>
<feature type="domain" description="Fibronectin type-III" evidence="3">
    <location>
        <begin position="389"/>
        <end position="490"/>
    </location>
</feature>
<sequence length="636" mass="67519">MDQLTELAESALEETGADSNAEGISAESLLALSNEQGAEDSGVEGENSIDSTAQEALLAELEQKDTAAHVEGEEEEESEMQLKMEEEGDEFLSERDADVDADTADSNVSQFGGTTGDENTADYSESTEVCPEEQGDETSQDPVDELKLAEAEAQGVLDELSQEELGATSNEPSNAEELSQSELFASGLGETNETTMEASEVGSGDAPAAETPTEEESGDKTGQQDDNDAIIVSLSDLLDAKQGGTASEEGNESERITLNQDDLNEDAKDADHSEELALLAAIKEEAEAALSNDGVKPVLKEEPPEVVQKNSSQGNEDKAAIGEDSSALNKVQGTGQDQPEFFDKPVFYDKPEIKSSKLDDTGIATDALATLASAALGCEARSNGINKSEPADPTADTKETESTPAVPKTEANPWCDVGIISGTSCIVTKFFQTNFTNEHNELTAEDLPNYANIRQLTLEPGTAYKFRVAALNTCGRGPWSEMSAFKTCLPGYPGAPSAIKISRSSDGVHLSWEPPSSTCGKIIEYAVCLAIKSNQPPQTDPKVKAPPPQLSFVRVYCGPNNQAVVPNSSLSAAHIDTTTKPAIIFRIAAKNDKGYGPATQVRWLQDIASTQTGTKTAQKRDAGMSPTLATKKLRVE</sequence>
<dbReference type="PANTHER" id="PTHR46003">
    <property type="entry name" value="HOST CELL FACTOR"/>
    <property type="match status" value="1"/>
</dbReference>
<protein>
    <recommendedName>
        <fullName evidence="3">Fibronectin type-III domain-containing protein</fullName>
    </recommendedName>
</protein>
<evidence type="ECO:0000313" key="5">
    <source>
        <dbReference type="Proteomes" id="UP001152759"/>
    </source>
</evidence>
<dbReference type="InterPro" id="IPR003961">
    <property type="entry name" value="FN3_dom"/>
</dbReference>
<keyword evidence="1" id="KW-0880">Kelch repeat</keyword>
<dbReference type="Proteomes" id="UP001152759">
    <property type="component" value="Chromosome 2"/>
</dbReference>
<feature type="compositionally biased region" description="Acidic residues" evidence="2">
    <location>
        <begin position="130"/>
        <end position="143"/>
    </location>
</feature>
<dbReference type="EMBL" id="OU963863">
    <property type="protein sequence ID" value="CAH0385087.1"/>
    <property type="molecule type" value="Genomic_DNA"/>
</dbReference>
<reference evidence="4" key="1">
    <citation type="submission" date="2021-12" db="EMBL/GenBank/DDBJ databases">
        <authorList>
            <person name="King R."/>
        </authorList>
    </citation>
    <scope>NUCLEOTIDE SEQUENCE</scope>
</reference>
<dbReference type="AlphaFoldDB" id="A0A9P0A811"/>
<feature type="region of interest" description="Disordered" evidence="2">
    <location>
        <begin position="289"/>
        <end position="344"/>
    </location>
</feature>
<feature type="compositionally biased region" description="Polar residues" evidence="2">
    <location>
        <begin position="326"/>
        <end position="337"/>
    </location>
</feature>
<dbReference type="GO" id="GO:0006338">
    <property type="term" value="P:chromatin remodeling"/>
    <property type="evidence" value="ECO:0007669"/>
    <property type="project" value="TreeGrafter"/>
</dbReference>
<dbReference type="GO" id="GO:0003713">
    <property type="term" value="F:transcription coactivator activity"/>
    <property type="evidence" value="ECO:0007669"/>
    <property type="project" value="TreeGrafter"/>
</dbReference>
<dbReference type="SUPFAM" id="SSF49265">
    <property type="entry name" value="Fibronectin type III"/>
    <property type="match status" value="1"/>
</dbReference>
<dbReference type="Gene3D" id="2.60.40.10">
    <property type="entry name" value="Immunoglobulins"/>
    <property type="match status" value="2"/>
</dbReference>
<dbReference type="InterPro" id="IPR036116">
    <property type="entry name" value="FN3_sf"/>
</dbReference>
<proteinExistence type="predicted"/>
<feature type="compositionally biased region" description="Polar residues" evidence="2">
    <location>
        <begin position="104"/>
        <end position="127"/>
    </location>
</feature>
<evidence type="ECO:0000313" key="4">
    <source>
        <dbReference type="EMBL" id="CAH0385087.1"/>
    </source>
</evidence>
<dbReference type="CDD" id="cd00063">
    <property type="entry name" value="FN3"/>
    <property type="match status" value="2"/>
</dbReference>
<name>A0A9P0A811_BEMTA</name>
<keyword evidence="5" id="KW-1185">Reference proteome</keyword>
<feature type="compositionally biased region" description="Polar residues" evidence="2">
    <location>
        <begin position="167"/>
        <end position="197"/>
    </location>
</feature>
<dbReference type="InterPro" id="IPR043536">
    <property type="entry name" value="HCF1/2"/>
</dbReference>
<feature type="region of interest" description="Disordered" evidence="2">
    <location>
        <begin position="612"/>
        <end position="636"/>
    </location>
</feature>
<dbReference type="PANTHER" id="PTHR46003:SF1">
    <property type="entry name" value="HOST CELL FACTOR"/>
    <property type="match status" value="1"/>
</dbReference>
<feature type="compositionally biased region" description="Low complexity" evidence="2">
    <location>
        <begin position="1"/>
        <end position="10"/>
    </location>
</feature>
<evidence type="ECO:0000259" key="3">
    <source>
        <dbReference type="PROSITE" id="PS50853"/>
    </source>
</evidence>
<feature type="compositionally biased region" description="Basic and acidic residues" evidence="2">
    <location>
        <begin position="61"/>
        <end position="71"/>
    </location>
</feature>
<evidence type="ECO:0000256" key="1">
    <source>
        <dbReference type="ARBA" id="ARBA00022441"/>
    </source>
</evidence>
<organism evidence="4 5">
    <name type="scientific">Bemisia tabaci</name>
    <name type="common">Sweetpotato whitefly</name>
    <name type="synonym">Aleurodes tabaci</name>
    <dbReference type="NCBI Taxonomy" id="7038"/>
    <lineage>
        <taxon>Eukaryota</taxon>
        <taxon>Metazoa</taxon>
        <taxon>Ecdysozoa</taxon>
        <taxon>Arthropoda</taxon>
        <taxon>Hexapoda</taxon>
        <taxon>Insecta</taxon>
        <taxon>Pterygota</taxon>
        <taxon>Neoptera</taxon>
        <taxon>Paraneoptera</taxon>
        <taxon>Hemiptera</taxon>
        <taxon>Sternorrhyncha</taxon>
        <taxon>Aleyrodoidea</taxon>
        <taxon>Aleyrodidae</taxon>
        <taxon>Aleyrodinae</taxon>
        <taxon>Bemisia</taxon>
    </lineage>
</organism>
<accession>A0A9P0A811</accession>
<dbReference type="GO" id="GO:0035097">
    <property type="term" value="C:histone methyltransferase complex"/>
    <property type="evidence" value="ECO:0007669"/>
    <property type="project" value="TreeGrafter"/>
</dbReference>
<dbReference type="SMART" id="SM00060">
    <property type="entry name" value="FN3"/>
    <property type="match status" value="1"/>
</dbReference>
<dbReference type="InterPro" id="IPR013783">
    <property type="entry name" value="Ig-like_fold"/>
</dbReference>